<evidence type="ECO:0000313" key="2">
    <source>
        <dbReference type="Proteomes" id="UP000671399"/>
    </source>
</evidence>
<organism evidence="1 2">
    <name type="scientific">Micromonospora antibiotica</name>
    <dbReference type="NCBI Taxonomy" id="2807623"/>
    <lineage>
        <taxon>Bacteria</taxon>
        <taxon>Bacillati</taxon>
        <taxon>Actinomycetota</taxon>
        <taxon>Actinomycetes</taxon>
        <taxon>Micromonosporales</taxon>
        <taxon>Micromonosporaceae</taxon>
        <taxon>Micromonospora</taxon>
    </lineage>
</organism>
<protein>
    <submittedName>
        <fullName evidence="1">Uncharacterized protein</fullName>
    </submittedName>
</protein>
<sequence>MPELIAPAVQLYDAWREAHAEWGPGWHEDGFGAAVSSRASGTPGSVPPADYRFTLRG</sequence>
<keyword evidence="2" id="KW-1185">Reference proteome</keyword>
<dbReference type="Proteomes" id="UP000671399">
    <property type="component" value="Unassembled WGS sequence"/>
</dbReference>
<name>A0ABS3V4Q5_9ACTN</name>
<gene>
    <name evidence="1" type="ORF">JQN83_07070</name>
</gene>
<evidence type="ECO:0000313" key="1">
    <source>
        <dbReference type="EMBL" id="MBO4160576.1"/>
    </source>
</evidence>
<reference evidence="1 2" key="1">
    <citation type="submission" date="2021-03" db="EMBL/GenBank/DDBJ databases">
        <authorList>
            <person name="Lee D.-H."/>
        </authorList>
    </citation>
    <scope>NUCLEOTIDE SEQUENCE [LARGE SCALE GENOMIC DNA]</scope>
    <source>
        <strain evidence="1 2">MMS20-R2-23</strain>
    </source>
</reference>
<proteinExistence type="predicted"/>
<accession>A0ABS3V4Q5</accession>
<dbReference type="EMBL" id="JAGFWR010000002">
    <property type="protein sequence ID" value="MBO4160576.1"/>
    <property type="molecule type" value="Genomic_DNA"/>
</dbReference>
<dbReference type="RefSeq" id="WP_208566222.1">
    <property type="nucleotide sequence ID" value="NZ_JAGFWR010000002.1"/>
</dbReference>
<comment type="caution">
    <text evidence="1">The sequence shown here is derived from an EMBL/GenBank/DDBJ whole genome shotgun (WGS) entry which is preliminary data.</text>
</comment>